<feature type="transmembrane region" description="Helical" evidence="1">
    <location>
        <begin position="91"/>
        <end position="112"/>
    </location>
</feature>
<dbReference type="RefSeq" id="WP_190887171.1">
    <property type="nucleotide sequence ID" value="NZ_JACWZY010000008.1"/>
</dbReference>
<accession>A0A926XWM3</accession>
<keyword evidence="3" id="KW-1185">Reference proteome</keyword>
<dbReference type="Pfam" id="PF11196">
    <property type="entry name" value="DUF2834"/>
    <property type="match status" value="1"/>
</dbReference>
<protein>
    <submittedName>
        <fullName evidence="2">DUF2834 domain-containing protein</fullName>
    </submittedName>
</protein>
<organism evidence="2 3">
    <name type="scientific">Spirosoma profusum</name>
    <dbReference type="NCBI Taxonomy" id="2771354"/>
    <lineage>
        <taxon>Bacteria</taxon>
        <taxon>Pseudomonadati</taxon>
        <taxon>Bacteroidota</taxon>
        <taxon>Cytophagia</taxon>
        <taxon>Cytophagales</taxon>
        <taxon>Cytophagaceae</taxon>
        <taxon>Spirosoma</taxon>
    </lineage>
</organism>
<dbReference type="Proteomes" id="UP000598820">
    <property type="component" value="Unassembled WGS sequence"/>
</dbReference>
<keyword evidence="1" id="KW-0812">Transmembrane</keyword>
<evidence type="ECO:0000256" key="1">
    <source>
        <dbReference type="SAM" id="Phobius"/>
    </source>
</evidence>
<name>A0A926XWM3_9BACT</name>
<gene>
    <name evidence="2" type="ORF">IC229_11730</name>
</gene>
<dbReference type="InterPro" id="IPR021362">
    <property type="entry name" value="DUF2834"/>
</dbReference>
<dbReference type="AlphaFoldDB" id="A0A926XWM3"/>
<keyword evidence="1" id="KW-1133">Transmembrane helix</keyword>
<evidence type="ECO:0000313" key="2">
    <source>
        <dbReference type="EMBL" id="MBD2701311.1"/>
    </source>
</evidence>
<proteinExistence type="predicted"/>
<feature type="transmembrane region" description="Helical" evidence="1">
    <location>
        <begin position="61"/>
        <end position="79"/>
    </location>
</feature>
<comment type="caution">
    <text evidence="2">The sequence shown here is derived from an EMBL/GenBank/DDBJ whole genome shotgun (WGS) entry which is preliminary data.</text>
</comment>
<sequence>MNFSLDRQPDNRLLLAWGYLLFALAGLILLWVYNCRAMLSSTDSLSLQNILAADCSHPFDTFIRIDFFIITVPALVWMLMEGRRLKMPYWWLYLALAFTITFAITCPLFFLLKNHA</sequence>
<feature type="transmembrane region" description="Helical" evidence="1">
    <location>
        <begin position="12"/>
        <end position="33"/>
    </location>
</feature>
<keyword evidence="1" id="KW-0472">Membrane</keyword>
<dbReference type="EMBL" id="JACWZY010000008">
    <property type="protein sequence ID" value="MBD2701311.1"/>
    <property type="molecule type" value="Genomic_DNA"/>
</dbReference>
<reference evidence="2" key="1">
    <citation type="submission" date="2020-09" db="EMBL/GenBank/DDBJ databases">
        <authorList>
            <person name="Kim M.K."/>
        </authorList>
    </citation>
    <scope>NUCLEOTIDE SEQUENCE</scope>
    <source>
        <strain evidence="2">BT702</strain>
    </source>
</reference>
<evidence type="ECO:0000313" key="3">
    <source>
        <dbReference type="Proteomes" id="UP000598820"/>
    </source>
</evidence>